<proteinExistence type="predicted"/>
<keyword evidence="6" id="KW-1185">Reference proteome</keyword>
<feature type="compositionally biased region" description="Basic and acidic residues" evidence="3">
    <location>
        <begin position="32"/>
        <end position="53"/>
    </location>
</feature>
<evidence type="ECO:0000256" key="3">
    <source>
        <dbReference type="SAM" id="MobiDB-lite"/>
    </source>
</evidence>
<comment type="caution">
    <text evidence="5">The sequence shown here is derived from an EMBL/GenBank/DDBJ whole genome shotgun (WGS) entry which is preliminary data.</text>
</comment>
<dbReference type="RefSeq" id="WP_377788009.1">
    <property type="nucleotide sequence ID" value="NZ_JBHLYQ010000015.1"/>
</dbReference>
<evidence type="ECO:0000256" key="4">
    <source>
        <dbReference type="SAM" id="Phobius"/>
    </source>
</evidence>
<dbReference type="EMBL" id="JBHLYQ010000015">
    <property type="protein sequence ID" value="MFC0081095.1"/>
    <property type="molecule type" value="Genomic_DNA"/>
</dbReference>
<evidence type="ECO:0000313" key="6">
    <source>
        <dbReference type="Proteomes" id="UP001589788"/>
    </source>
</evidence>
<evidence type="ECO:0000313" key="5">
    <source>
        <dbReference type="EMBL" id="MFC0081095.1"/>
    </source>
</evidence>
<evidence type="ECO:0000256" key="1">
    <source>
        <dbReference type="ARBA" id="ARBA00004370"/>
    </source>
</evidence>
<feature type="region of interest" description="Disordered" evidence="3">
    <location>
        <begin position="1"/>
        <end position="94"/>
    </location>
</feature>
<gene>
    <name evidence="5" type="ORF">ACFFRE_02835</name>
</gene>
<feature type="compositionally biased region" description="Basic and acidic residues" evidence="3">
    <location>
        <begin position="1"/>
        <end position="10"/>
    </location>
</feature>
<dbReference type="PANTHER" id="PTHR37042">
    <property type="entry name" value="OUTER MEMBRANE PROTEIN RV1973"/>
    <property type="match status" value="1"/>
</dbReference>
<keyword evidence="2 4" id="KW-0472">Membrane</keyword>
<evidence type="ECO:0000256" key="2">
    <source>
        <dbReference type="ARBA" id="ARBA00023136"/>
    </source>
</evidence>
<protein>
    <recommendedName>
        <fullName evidence="7">Mce-associated membrane protein</fullName>
    </recommendedName>
</protein>
<reference evidence="5 6" key="1">
    <citation type="submission" date="2024-09" db="EMBL/GenBank/DDBJ databases">
        <authorList>
            <person name="Sun Q."/>
            <person name="Mori K."/>
        </authorList>
    </citation>
    <scope>NUCLEOTIDE SEQUENCE [LARGE SCALE GENOMIC DNA]</scope>
    <source>
        <strain evidence="5 6">JCM 15389</strain>
    </source>
</reference>
<evidence type="ECO:0008006" key="7">
    <source>
        <dbReference type="Google" id="ProtNLM"/>
    </source>
</evidence>
<dbReference type="Proteomes" id="UP001589788">
    <property type="component" value="Unassembled WGS sequence"/>
</dbReference>
<comment type="subcellular location">
    <subcellularLocation>
        <location evidence="1">Membrane</location>
    </subcellularLocation>
</comment>
<sequence length="272" mass="27969">MTTDESRTAPDEDGTARGSLAGPVGGGVAVVGERRPRRVQDPVASRRAERAGEGLEQEPDEGDPRASASGPSPLEAGSADKPGSGRRTDGPRTARTVRRSAFLAALAAAVLCALAAIGFGLAWANLEGTQQATSQVEAVSRAFVLDLTNLTPQTVDQRITDLLAASTGSFANQARSFFDSGNPPVRDALISAKAVEQGQIRSLAVEQVNGSTASSFAVVDVSYTNDKLSSPQSDVLRLQLDLVKTAAGWRVSNVTVLDGATGGVLQTPGSGG</sequence>
<name>A0ABV6C082_9ACTN</name>
<feature type="transmembrane region" description="Helical" evidence="4">
    <location>
        <begin position="101"/>
        <end position="124"/>
    </location>
</feature>
<accession>A0ABV6C082</accession>
<dbReference type="PANTHER" id="PTHR37042:SF4">
    <property type="entry name" value="OUTER MEMBRANE PROTEIN RV1973"/>
    <property type="match status" value="1"/>
</dbReference>
<keyword evidence="4" id="KW-0812">Transmembrane</keyword>
<organism evidence="5 6">
    <name type="scientific">Aciditerrimonas ferrireducens</name>
    <dbReference type="NCBI Taxonomy" id="667306"/>
    <lineage>
        <taxon>Bacteria</taxon>
        <taxon>Bacillati</taxon>
        <taxon>Actinomycetota</taxon>
        <taxon>Acidimicrobiia</taxon>
        <taxon>Acidimicrobiales</taxon>
        <taxon>Acidimicrobiaceae</taxon>
        <taxon>Aciditerrimonas</taxon>
    </lineage>
</organism>
<keyword evidence="4" id="KW-1133">Transmembrane helix</keyword>